<dbReference type="Proteomes" id="UP001209746">
    <property type="component" value="Unassembled WGS sequence"/>
</dbReference>
<evidence type="ECO:0000313" key="6">
    <source>
        <dbReference type="Proteomes" id="UP001209746"/>
    </source>
</evidence>
<evidence type="ECO:0000259" key="1">
    <source>
        <dbReference type="Pfam" id="PF01978"/>
    </source>
</evidence>
<gene>
    <name evidence="4" type="ORF">OB914_14895</name>
    <name evidence="3" type="ORF">OB916_14785</name>
</gene>
<feature type="domain" description="Transcription regulator TrmB N-terminal" evidence="1">
    <location>
        <begin position="38"/>
        <end position="92"/>
    </location>
</feature>
<evidence type="ECO:0000313" key="5">
    <source>
        <dbReference type="Proteomes" id="UP001208186"/>
    </source>
</evidence>
<name>A0AAE3IH15_9EURY</name>
<evidence type="ECO:0000313" key="3">
    <source>
        <dbReference type="EMBL" id="MCU4719315.1"/>
    </source>
</evidence>
<dbReference type="Pfam" id="PF01978">
    <property type="entry name" value="TrmB"/>
    <property type="match status" value="1"/>
</dbReference>
<dbReference type="InterPro" id="IPR036388">
    <property type="entry name" value="WH-like_DNA-bd_sf"/>
</dbReference>
<dbReference type="EMBL" id="JAOPKC010000025">
    <property type="protein sequence ID" value="MCU4719315.1"/>
    <property type="molecule type" value="Genomic_DNA"/>
</dbReference>
<proteinExistence type="predicted"/>
<dbReference type="InterPro" id="IPR036390">
    <property type="entry name" value="WH_DNA-bd_sf"/>
</dbReference>
<dbReference type="Proteomes" id="UP001208186">
    <property type="component" value="Unassembled WGS sequence"/>
</dbReference>
<sequence>MPTLTEKISIAGEGTAPSIDDFDGFLAAATLLQRPRLARSYVYICYYGPATVQELIDTLDVARATAYDDIERLETLSLVERDESTRPHKLTAEPFAFVDQDELAITPTVLHAIALTEIDDDLEYFQNRYGTGRLVRGLRLTGEHYAGQLTQRLVAEKLDVAPAEGMAVVQALRPALAAGQEFDPYFDRLFPAIADAIDVDIDRVQPRSDRTNE</sequence>
<evidence type="ECO:0000313" key="4">
    <source>
        <dbReference type="EMBL" id="MCU4728240.1"/>
    </source>
</evidence>
<comment type="caution">
    <text evidence="4">The sequence shown here is derived from an EMBL/GenBank/DDBJ whole genome shotgun (WGS) entry which is preliminary data.</text>
</comment>
<dbReference type="AlphaFoldDB" id="A0AAE3IH15"/>
<feature type="domain" description="DUF7437" evidence="2">
    <location>
        <begin position="117"/>
        <end position="178"/>
    </location>
</feature>
<protein>
    <submittedName>
        <fullName evidence="4">Helix-turn-helix domain-containing protein</fullName>
    </submittedName>
</protein>
<dbReference type="EMBL" id="JAOPKD010000022">
    <property type="protein sequence ID" value="MCU4728240.1"/>
    <property type="molecule type" value="Genomic_DNA"/>
</dbReference>
<reference evidence="4" key="1">
    <citation type="submission" date="2023-02" db="EMBL/GenBank/DDBJ databases">
        <title>Enrichment on poylsaccharides allowed isolation of novel metabolic and taxonomic groups of Haloarchaea.</title>
        <authorList>
            <person name="Sorokin D.Y."/>
            <person name="Elcheninov A.G."/>
            <person name="Khizhniak T.V."/>
            <person name="Kolganova T.V."/>
            <person name="Kublanov I.V."/>
        </authorList>
    </citation>
    <scope>NUCLEOTIDE SEQUENCE</scope>
    <source>
        <strain evidence="3 5">HArc-curdl5-1</strain>
        <strain evidence="4">HArc-curdl7</strain>
    </source>
</reference>
<dbReference type="RefSeq" id="WP_315910062.1">
    <property type="nucleotide sequence ID" value="NZ_JAOPKC010000025.1"/>
</dbReference>
<dbReference type="InterPro" id="IPR055860">
    <property type="entry name" value="DUF7437"/>
</dbReference>
<organism evidence="4 6">
    <name type="scientific">Halapricum hydrolyticum</name>
    <dbReference type="NCBI Taxonomy" id="2979991"/>
    <lineage>
        <taxon>Archaea</taxon>
        <taxon>Methanobacteriati</taxon>
        <taxon>Methanobacteriota</taxon>
        <taxon>Stenosarchaea group</taxon>
        <taxon>Halobacteria</taxon>
        <taxon>Halobacteriales</taxon>
        <taxon>Haloarculaceae</taxon>
        <taxon>Halapricum</taxon>
    </lineage>
</organism>
<keyword evidence="5" id="KW-1185">Reference proteome</keyword>
<dbReference type="InterPro" id="IPR002831">
    <property type="entry name" value="Tscrpt_reg_TrmB_N"/>
</dbReference>
<dbReference type="Pfam" id="PF24218">
    <property type="entry name" value="DUF7437"/>
    <property type="match status" value="1"/>
</dbReference>
<dbReference type="SUPFAM" id="SSF46785">
    <property type="entry name" value="Winged helix' DNA-binding domain"/>
    <property type="match status" value="1"/>
</dbReference>
<evidence type="ECO:0000259" key="2">
    <source>
        <dbReference type="Pfam" id="PF24218"/>
    </source>
</evidence>
<dbReference type="Gene3D" id="1.10.10.10">
    <property type="entry name" value="Winged helix-like DNA-binding domain superfamily/Winged helix DNA-binding domain"/>
    <property type="match status" value="1"/>
</dbReference>
<accession>A0AAE3IH15</accession>